<feature type="compositionally biased region" description="Polar residues" evidence="1">
    <location>
        <begin position="59"/>
        <end position="69"/>
    </location>
</feature>
<feature type="compositionally biased region" description="Basic and acidic residues" evidence="1">
    <location>
        <begin position="35"/>
        <end position="57"/>
    </location>
</feature>
<dbReference type="WBParaSite" id="SBAD_0000804401-mRNA-1">
    <property type="protein sequence ID" value="SBAD_0000804401-mRNA-1"/>
    <property type="gene ID" value="SBAD_0000804401"/>
</dbReference>
<dbReference type="AlphaFoldDB" id="A0A183IVV5"/>
<evidence type="ECO:0000256" key="1">
    <source>
        <dbReference type="SAM" id="MobiDB-lite"/>
    </source>
</evidence>
<feature type="compositionally biased region" description="Acidic residues" evidence="1">
    <location>
        <begin position="129"/>
        <end position="142"/>
    </location>
</feature>
<gene>
    <name evidence="2" type="ORF">SBAD_LOCUS7752</name>
</gene>
<reference evidence="4" key="1">
    <citation type="submission" date="2016-06" db="UniProtKB">
        <authorList>
            <consortium name="WormBaseParasite"/>
        </authorList>
    </citation>
    <scope>IDENTIFICATION</scope>
</reference>
<feature type="compositionally biased region" description="Basic and acidic residues" evidence="1">
    <location>
        <begin position="100"/>
        <end position="112"/>
    </location>
</feature>
<accession>A0A183IVV5</accession>
<protein>
    <submittedName>
        <fullName evidence="4">RAB6-interacting golgin</fullName>
    </submittedName>
</protein>
<keyword evidence="3" id="KW-1185">Reference proteome</keyword>
<feature type="compositionally biased region" description="Basic and acidic residues" evidence="1">
    <location>
        <begin position="1"/>
        <end position="15"/>
    </location>
</feature>
<proteinExistence type="predicted"/>
<dbReference type="Proteomes" id="UP000270296">
    <property type="component" value="Unassembled WGS sequence"/>
</dbReference>
<organism evidence="4">
    <name type="scientific">Soboliphyme baturini</name>
    <dbReference type="NCBI Taxonomy" id="241478"/>
    <lineage>
        <taxon>Eukaryota</taxon>
        <taxon>Metazoa</taxon>
        <taxon>Ecdysozoa</taxon>
        <taxon>Nematoda</taxon>
        <taxon>Enoplea</taxon>
        <taxon>Dorylaimia</taxon>
        <taxon>Dioctophymatida</taxon>
        <taxon>Dioctophymatoidea</taxon>
        <taxon>Soboliphymatidae</taxon>
        <taxon>Soboliphyme</taxon>
    </lineage>
</organism>
<evidence type="ECO:0000313" key="4">
    <source>
        <dbReference type="WBParaSite" id="SBAD_0000804401-mRNA-1"/>
    </source>
</evidence>
<name>A0A183IVV5_9BILA</name>
<feature type="compositionally biased region" description="Polar residues" evidence="1">
    <location>
        <begin position="17"/>
        <end position="34"/>
    </location>
</feature>
<evidence type="ECO:0000313" key="2">
    <source>
        <dbReference type="EMBL" id="VDP14152.1"/>
    </source>
</evidence>
<feature type="region of interest" description="Disordered" evidence="1">
    <location>
        <begin position="1"/>
        <end position="149"/>
    </location>
</feature>
<dbReference type="EMBL" id="UZAM01010907">
    <property type="protein sequence ID" value="VDP14152.1"/>
    <property type="molecule type" value="Genomic_DNA"/>
</dbReference>
<evidence type="ECO:0000313" key="3">
    <source>
        <dbReference type="Proteomes" id="UP000270296"/>
    </source>
</evidence>
<sequence>MMVKDVAEVRTKDSTEESTVGSFGQSQSDANSDQVTKEGKVEFEETAKNLIEPKLKTAGEQTPGATTAGFSEEGAKSGQTSEGAFVQPHSEETVATDPGDVAKSDLLTDRSMPESLGKAHTPAKGTPVSEEDDRSSDNDEVIESARDAAQPAVDKLRVSVDNIAAKYTSERMRRKVLAQSQTIENAIRDQLKEEVEEANDRVAFEVHGCIIRVFSLATAVPRSPTVMPLGPICLCTIVVAGSNAPSVYESKGEVPYAVV</sequence>
<reference evidence="2 3" key="2">
    <citation type="submission" date="2018-11" db="EMBL/GenBank/DDBJ databases">
        <authorList>
            <consortium name="Pathogen Informatics"/>
        </authorList>
    </citation>
    <scope>NUCLEOTIDE SEQUENCE [LARGE SCALE GENOMIC DNA]</scope>
</reference>